<dbReference type="PANTHER" id="PTHR43153:SF1">
    <property type="entry name" value="ELECTRON TRANSFER FLAVOPROTEIN SUBUNIT ALPHA, MITOCHONDRIAL"/>
    <property type="match status" value="1"/>
</dbReference>
<evidence type="ECO:0000256" key="2">
    <source>
        <dbReference type="ARBA" id="ARBA00022982"/>
    </source>
</evidence>
<keyword evidence="5" id="KW-1185">Reference proteome</keyword>
<protein>
    <submittedName>
        <fullName evidence="4">Electron transfer flavoprotein subunit alpha/FixB family protein</fullName>
    </submittedName>
</protein>
<dbReference type="InterPro" id="IPR014730">
    <property type="entry name" value="ETF_a/b_N"/>
</dbReference>
<evidence type="ECO:0000256" key="1">
    <source>
        <dbReference type="ARBA" id="ARBA00005817"/>
    </source>
</evidence>
<name>A0A844XIV6_9SPHN</name>
<reference evidence="4 5" key="1">
    <citation type="submission" date="2019-12" db="EMBL/GenBank/DDBJ databases">
        <authorList>
            <person name="Lee S.D."/>
        </authorList>
    </citation>
    <scope>NUCLEOTIDE SEQUENCE [LARGE SCALE GENOMIC DNA]</scope>
    <source>
        <strain evidence="4 5">GH3-10</strain>
    </source>
</reference>
<gene>
    <name evidence="4" type="ORF">GRF63_16360</name>
</gene>
<dbReference type="SUPFAM" id="SSF52402">
    <property type="entry name" value="Adenine nucleotide alpha hydrolases-like"/>
    <property type="match status" value="1"/>
</dbReference>
<proteinExistence type="inferred from homology"/>
<comment type="similarity">
    <text evidence="1">Belongs to the ETF alpha-subunit/FixB family.</text>
</comment>
<reference evidence="4 5" key="2">
    <citation type="submission" date="2020-02" db="EMBL/GenBank/DDBJ databases">
        <title>Erythrobacter dongmakensis sp. nov., isolated from a tidal mudflat.</title>
        <authorList>
            <person name="Kim I.S."/>
        </authorList>
    </citation>
    <scope>NUCLEOTIDE SEQUENCE [LARGE SCALE GENOMIC DNA]</scope>
    <source>
        <strain evidence="4 5">GH3-10</strain>
    </source>
</reference>
<dbReference type="Gene3D" id="3.40.50.620">
    <property type="entry name" value="HUPs"/>
    <property type="match status" value="1"/>
</dbReference>
<dbReference type="Proteomes" id="UP000461409">
    <property type="component" value="Unassembled WGS sequence"/>
</dbReference>
<feature type="non-terminal residue" evidence="4">
    <location>
        <position position="86"/>
    </location>
</feature>
<evidence type="ECO:0000259" key="3">
    <source>
        <dbReference type="Pfam" id="PF01012"/>
    </source>
</evidence>
<dbReference type="GO" id="GO:0050660">
    <property type="term" value="F:flavin adenine dinucleotide binding"/>
    <property type="evidence" value="ECO:0007669"/>
    <property type="project" value="InterPro"/>
</dbReference>
<evidence type="ECO:0000313" key="4">
    <source>
        <dbReference type="EMBL" id="MWV29474.1"/>
    </source>
</evidence>
<dbReference type="PANTHER" id="PTHR43153">
    <property type="entry name" value="ELECTRON TRANSFER FLAVOPROTEIN ALPHA"/>
    <property type="match status" value="1"/>
</dbReference>
<accession>A0A844XIV6</accession>
<sequence length="86" mass="8275">MTALVFAEPNGDTVADATLATVTAAAALGGPVHVLVTGSQAAGDAHGAIAGVEKVLVADDAAYADGLAENVAPLIAGLMDGYDAVL</sequence>
<keyword evidence="2" id="KW-0249">Electron transport</keyword>
<dbReference type="GO" id="GO:0009055">
    <property type="term" value="F:electron transfer activity"/>
    <property type="evidence" value="ECO:0007669"/>
    <property type="project" value="InterPro"/>
</dbReference>
<dbReference type="AlphaFoldDB" id="A0A844XIV6"/>
<organism evidence="4 5">
    <name type="scientific">Aurantiacibacter rhizosphaerae</name>
    <dbReference type="NCBI Taxonomy" id="2691582"/>
    <lineage>
        <taxon>Bacteria</taxon>
        <taxon>Pseudomonadati</taxon>
        <taxon>Pseudomonadota</taxon>
        <taxon>Alphaproteobacteria</taxon>
        <taxon>Sphingomonadales</taxon>
        <taxon>Erythrobacteraceae</taxon>
        <taxon>Aurantiacibacter</taxon>
    </lineage>
</organism>
<dbReference type="GO" id="GO:0033539">
    <property type="term" value="P:fatty acid beta-oxidation using acyl-CoA dehydrogenase"/>
    <property type="evidence" value="ECO:0007669"/>
    <property type="project" value="TreeGrafter"/>
</dbReference>
<feature type="domain" description="Electron transfer flavoprotein alpha/beta-subunit N-terminal" evidence="3">
    <location>
        <begin position="4"/>
        <end position="84"/>
    </location>
</feature>
<keyword evidence="2" id="KW-0813">Transport</keyword>
<comment type="caution">
    <text evidence="4">The sequence shown here is derived from an EMBL/GenBank/DDBJ whole genome shotgun (WGS) entry which is preliminary data.</text>
</comment>
<evidence type="ECO:0000313" key="5">
    <source>
        <dbReference type="Proteomes" id="UP000461409"/>
    </source>
</evidence>
<dbReference type="InterPro" id="IPR014729">
    <property type="entry name" value="Rossmann-like_a/b/a_fold"/>
</dbReference>
<dbReference type="InterPro" id="IPR001308">
    <property type="entry name" value="ETF_a/FixB"/>
</dbReference>
<dbReference type="EMBL" id="WUBR01000006">
    <property type="protein sequence ID" value="MWV29474.1"/>
    <property type="molecule type" value="Genomic_DNA"/>
</dbReference>
<dbReference type="Pfam" id="PF01012">
    <property type="entry name" value="ETF"/>
    <property type="match status" value="1"/>
</dbReference>